<evidence type="ECO:0000313" key="9">
    <source>
        <dbReference type="Proteomes" id="UP000061660"/>
    </source>
</evidence>
<evidence type="ECO:0000256" key="1">
    <source>
        <dbReference type="ARBA" id="ARBA00004651"/>
    </source>
</evidence>
<sequence length="277" mass="30410">MSRTTEVLPSKTGWWRNKIRLGHSGRSRLLVGALLPALVLVIWQLLGQIGLISRLLFPTPLTIADSFIALIASGALWEHLRISMIRAAAGFALGGSLGLLFGIAVGLMRSVEKTLDPTVQMIRMIPHLAVAPLFVLWFGLGETSKILIIAKGAFFPIYINAFLGIRNVDNKLFEVAKVLSFSKLKQIIRLVIPAAMPNLLLGVRLSLGVAWLGLVVAELMGSTSGIGYLMSDARQFSRTSVVFVCIIIFALVGYLADALVRFLERRLLQWRDSFQGK</sequence>
<reference evidence="9" key="1">
    <citation type="submission" date="2015-12" db="EMBL/GenBank/DDBJ databases">
        <title>Complete genome sequences of two moderately thermophilic Paenibacillus species.</title>
        <authorList>
            <person name="Butler R.III."/>
            <person name="Wang J."/>
            <person name="Stark B.C."/>
            <person name="Pombert J.-F."/>
        </authorList>
    </citation>
    <scope>NUCLEOTIDE SEQUENCE [LARGE SCALE GENOMIC DNA]</scope>
    <source>
        <strain evidence="9">32O-Y</strain>
    </source>
</reference>
<feature type="transmembrane region" description="Helical" evidence="7">
    <location>
        <begin position="241"/>
        <end position="263"/>
    </location>
</feature>
<dbReference type="KEGG" id="pnp:IJ22_07540"/>
<feature type="transmembrane region" description="Helical" evidence="7">
    <location>
        <begin position="146"/>
        <end position="165"/>
    </location>
</feature>
<dbReference type="PROSITE" id="PS50928">
    <property type="entry name" value="ABC_TM1"/>
    <property type="match status" value="1"/>
</dbReference>
<evidence type="ECO:0000313" key="8">
    <source>
        <dbReference type="EMBL" id="ALS21138.1"/>
    </source>
</evidence>
<name>A0A0U2KWP2_9BACL</name>
<dbReference type="PATRIC" id="fig|162209.4.peg.803"/>
<dbReference type="GO" id="GO:0005886">
    <property type="term" value="C:plasma membrane"/>
    <property type="evidence" value="ECO:0007669"/>
    <property type="project" value="UniProtKB-SubCell"/>
</dbReference>
<dbReference type="PANTHER" id="PTHR30151">
    <property type="entry name" value="ALKANE SULFONATE ABC TRANSPORTER-RELATED, MEMBRANE SUBUNIT"/>
    <property type="match status" value="1"/>
</dbReference>
<keyword evidence="9" id="KW-1185">Reference proteome</keyword>
<evidence type="ECO:0000256" key="4">
    <source>
        <dbReference type="ARBA" id="ARBA00022692"/>
    </source>
</evidence>
<dbReference type="Pfam" id="PF00528">
    <property type="entry name" value="BPD_transp_1"/>
    <property type="match status" value="1"/>
</dbReference>
<dbReference type="STRING" id="162209.IJ22_07540"/>
<feature type="transmembrane region" description="Helical" evidence="7">
    <location>
        <begin position="209"/>
        <end position="229"/>
    </location>
</feature>
<dbReference type="SUPFAM" id="SSF161098">
    <property type="entry name" value="MetI-like"/>
    <property type="match status" value="1"/>
</dbReference>
<comment type="subcellular location">
    <subcellularLocation>
        <location evidence="1 7">Cell membrane</location>
        <topology evidence="1 7">Multi-pass membrane protein</topology>
    </subcellularLocation>
</comment>
<evidence type="ECO:0000256" key="3">
    <source>
        <dbReference type="ARBA" id="ARBA00022475"/>
    </source>
</evidence>
<accession>A0A0U2KWP2</accession>
<feature type="transmembrane region" description="Helical" evidence="7">
    <location>
        <begin position="29"/>
        <end position="46"/>
    </location>
</feature>
<proteinExistence type="inferred from homology"/>
<dbReference type="EMBL" id="CP013652">
    <property type="protein sequence ID" value="ALS21138.1"/>
    <property type="molecule type" value="Genomic_DNA"/>
</dbReference>
<dbReference type="InterPro" id="IPR035906">
    <property type="entry name" value="MetI-like_sf"/>
</dbReference>
<keyword evidence="5 7" id="KW-1133">Transmembrane helix</keyword>
<keyword evidence="3" id="KW-1003">Cell membrane</keyword>
<reference evidence="8 9" key="2">
    <citation type="journal article" date="2016" name="Genome Announc.">
        <title>Complete Genome Sequences of Two Interactive Moderate Thermophiles, Paenibacillus napthalenovorans 32O-Y and Paenibacillus sp. 32O-W.</title>
        <authorList>
            <person name="Butler R.R.III."/>
            <person name="Wang J."/>
            <person name="Stark B.C."/>
            <person name="Pombert J.F."/>
        </authorList>
    </citation>
    <scope>NUCLEOTIDE SEQUENCE [LARGE SCALE GENOMIC DNA]</scope>
    <source>
        <strain evidence="8 9">32O-Y</strain>
    </source>
</reference>
<protein>
    <submittedName>
        <fullName evidence="8">Sulfonate ABC transporter</fullName>
    </submittedName>
</protein>
<evidence type="ECO:0000256" key="6">
    <source>
        <dbReference type="ARBA" id="ARBA00023136"/>
    </source>
</evidence>
<dbReference type="PANTHER" id="PTHR30151:SF38">
    <property type="entry name" value="ALIPHATIC SULFONATES TRANSPORT PERMEASE PROTEIN SSUC-RELATED"/>
    <property type="match status" value="1"/>
</dbReference>
<dbReference type="FunFam" id="1.10.3720.10:FF:000003">
    <property type="entry name" value="Aliphatic sulfonate ABC transporter permease"/>
    <property type="match status" value="1"/>
</dbReference>
<dbReference type="OrthoDB" id="9804353at2"/>
<comment type="similarity">
    <text evidence="7">Belongs to the binding-protein-dependent transport system permease family.</text>
</comment>
<dbReference type="AlphaFoldDB" id="A0A0U2KWP2"/>
<keyword evidence="6 7" id="KW-0472">Membrane</keyword>
<dbReference type="CDD" id="cd06261">
    <property type="entry name" value="TM_PBP2"/>
    <property type="match status" value="1"/>
</dbReference>
<dbReference type="GO" id="GO:0042918">
    <property type="term" value="P:alkanesulfonate transmembrane transport"/>
    <property type="evidence" value="ECO:0007669"/>
    <property type="project" value="UniProtKB-ARBA"/>
</dbReference>
<keyword evidence="4 7" id="KW-0812">Transmembrane</keyword>
<feature type="transmembrane region" description="Helical" evidence="7">
    <location>
        <begin position="120"/>
        <end position="140"/>
    </location>
</feature>
<dbReference type="Proteomes" id="UP000061660">
    <property type="component" value="Chromosome"/>
</dbReference>
<feature type="transmembrane region" description="Helical" evidence="7">
    <location>
        <begin position="83"/>
        <end position="108"/>
    </location>
</feature>
<feature type="transmembrane region" description="Helical" evidence="7">
    <location>
        <begin position="55"/>
        <end position="77"/>
    </location>
</feature>
<evidence type="ECO:0000256" key="2">
    <source>
        <dbReference type="ARBA" id="ARBA00022448"/>
    </source>
</evidence>
<evidence type="ECO:0000256" key="5">
    <source>
        <dbReference type="ARBA" id="ARBA00022989"/>
    </source>
</evidence>
<evidence type="ECO:0000256" key="7">
    <source>
        <dbReference type="RuleBase" id="RU363032"/>
    </source>
</evidence>
<gene>
    <name evidence="8" type="ORF">IJ22_07540</name>
</gene>
<organism evidence="8 9">
    <name type="scientific">Paenibacillus naphthalenovorans</name>
    <dbReference type="NCBI Taxonomy" id="162209"/>
    <lineage>
        <taxon>Bacteria</taxon>
        <taxon>Bacillati</taxon>
        <taxon>Bacillota</taxon>
        <taxon>Bacilli</taxon>
        <taxon>Bacillales</taxon>
        <taxon>Paenibacillaceae</taxon>
        <taxon>Paenibacillus</taxon>
    </lineage>
</organism>
<keyword evidence="2 7" id="KW-0813">Transport</keyword>
<dbReference type="InterPro" id="IPR000515">
    <property type="entry name" value="MetI-like"/>
</dbReference>
<dbReference type="Gene3D" id="1.10.3720.10">
    <property type="entry name" value="MetI-like"/>
    <property type="match status" value="1"/>
</dbReference>
<dbReference type="RefSeq" id="WP_062407327.1">
    <property type="nucleotide sequence ID" value="NZ_BJCS01000002.1"/>
</dbReference>